<organism evidence="1 2">
    <name type="scientific">Arctium lappa</name>
    <name type="common">Greater burdock</name>
    <name type="synonym">Lappa major</name>
    <dbReference type="NCBI Taxonomy" id="4217"/>
    <lineage>
        <taxon>Eukaryota</taxon>
        <taxon>Viridiplantae</taxon>
        <taxon>Streptophyta</taxon>
        <taxon>Embryophyta</taxon>
        <taxon>Tracheophyta</taxon>
        <taxon>Spermatophyta</taxon>
        <taxon>Magnoliopsida</taxon>
        <taxon>eudicotyledons</taxon>
        <taxon>Gunneridae</taxon>
        <taxon>Pentapetalae</taxon>
        <taxon>asterids</taxon>
        <taxon>campanulids</taxon>
        <taxon>Asterales</taxon>
        <taxon>Asteraceae</taxon>
        <taxon>Carduoideae</taxon>
        <taxon>Cardueae</taxon>
        <taxon>Arctiinae</taxon>
        <taxon>Arctium</taxon>
    </lineage>
</organism>
<protein>
    <submittedName>
        <fullName evidence="1">Uncharacterized protein</fullName>
    </submittedName>
</protein>
<gene>
    <name evidence="1" type="ORF">L6452_38476</name>
</gene>
<reference evidence="1 2" key="2">
    <citation type="journal article" date="2022" name="Mol. Ecol. Resour.">
        <title>The genomes of chicory, endive, great burdock and yacon provide insights into Asteraceae paleo-polyploidization history and plant inulin production.</title>
        <authorList>
            <person name="Fan W."/>
            <person name="Wang S."/>
            <person name="Wang H."/>
            <person name="Wang A."/>
            <person name="Jiang F."/>
            <person name="Liu H."/>
            <person name="Zhao H."/>
            <person name="Xu D."/>
            <person name="Zhang Y."/>
        </authorList>
    </citation>
    <scope>NUCLEOTIDE SEQUENCE [LARGE SCALE GENOMIC DNA]</scope>
    <source>
        <strain evidence="2">cv. Niubang</strain>
    </source>
</reference>
<accession>A0ACB8XP45</accession>
<evidence type="ECO:0000313" key="2">
    <source>
        <dbReference type="Proteomes" id="UP001055879"/>
    </source>
</evidence>
<keyword evidence="2" id="KW-1185">Reference proteome</keyword>
<proteinExistence type="predicted"/>
<comment type="caution">
    <text evidence="1">The sequence shown here is derived from an EMBL/GenBank/DDBJ whole genome shotgun (WGS) entry which is preliminary data.</text>
</comment>
<dbReference type="EMBL" id="CM042061">
    <property type="protein sequence ID" value="KAI3672390.1"/>
    <property type="molecule type" value="Genomic_DNA"/>
</dbReference>
<reference evidence="2" key="1">
    <citation type="journal article" date="2022" name="Mol. Ecol. Resour.">
        <title>The genomes of chicory, endive, great burdock and yacon provide insights into Asteraceae palaeo-polyploidization history and plant inulin production.</title>
        <authorList>
            <person name="Fan W."/>
            <person name="Wang S."/>
            <person name="Wang H."/>
            <person name="Wang A."/>
            <person name="Jiang F."/>
            <person name="Liu H."/>
            <person name="Zhao H."/>
            <person name="Xu D."/>
            <person name="Zhang Y."/>
        </authorList>
    </citation>
    <scope>NUCLEOTIDE SEQUENCE [LARGE SCALE GENOMIC DNA]</scope>
    <source>
        <strain evidence="2">cv. Niubang</strain>
    </source>
</reference>
<name>A0ACB8XP45_ARCLA</name>
<dbReference type="Proteomes" id="UP001055879">
    <property type="component" value="Linkage Group LG15"/>
</dbReference>
<evidence type="ECO:0000313" key="1">
    <source>
        <dbReference type="EMBL" id="KAI3672390.1"/>
    </source>
</evidence>
<sequence>MPRSSRTGTPIPINSEIERTAKRLRKQAKLRKKLGEGPSSPGVNILKDINLSSDSDEEKEENPKIEVEEPRTESEEEEEKEPKVNMGDAEQTLRQLATQDVAQTPICIRYPTGNQNFVLKTGLVHLLPTYHGLENEDPNKHLKQFHIVCLSMKPSEVTEDLIKLKAFPFSLKDRATDWLYSLPPDSVTTWNQMARLFLDKFFPASRAANLRREICSIKQRDVETLHEYWERFKHLCVSCPQHGISEQLLLQYFYEGLLPMDRKMVDAASGGAMFNKTPTEVRALITTMAENSQHFSVRSDMRREPQRANEVNVASIESRLFDLTNLVKQLVVSKEQVKACGICLATNHPTDACPQLQEDVLVTAEDVNAIGGFQGQPQQQQRYFNNNFGNQRPPQFQNFVQRPPQQPFQQRAPFNPNQATSSGSGMSLEDIVKNLATNTLQFQQKTEASIQNLGAQMTQLATSVSRLESQGKLPSQTETNPKQNVSAIVLRSGKELEEPKLTKSREVEKEKEVSPKPVQSEKQPEPTVEVSEKARVIPPPFPTRFQMSSKAREEKEILETFRKVEVNIPLLDAIKQVPRYAKFLKELCTNKRKLRGNETIKMSENVSAVLQKKLPPKCKDPGVFTIPCKLGNVTVNRAMLDLGASINVMPYSIFKTLNVGPLQETGVVIQLADRSVVHPKGVLEDLLVQVNELVFPADFYVIDMEEDSHPKSTSILLGRPFLKTSKTKIDVHNGTLSMEFDGNTIHFNIYEAMRFPSDVSSLCAIDILEPICQELFELTYFDALDTTLSRSLDETRVTKLMKRIELGPEFHELVASMDHKKTVRYDIAQISLPPSNKKLLPSVLQAPELELKKLPDHLKYAYLGEGETLPVIISSSLDTFEEKKLISVLKRYKEAMGWTIADIKGLSPSTCMHKILMEDDFKPFREAQRRLNPPMMEVVKKEIQKLLDADMIFAISDSKWVSPVQVVPKKAGVTVVENAEGVMVPTRVQSGWRVCIDYRRLNASTRKDHFPLPFIDQMLERLAGKSHYCCLDGFSGFHQIPVAPEDQEKTTFTCPFGTFAYRRMPFGLCNAPATFQRCMMSIFSEFVENIIEVFMDDFTVYGNSFDECLENLTKILQRCIETNLVLNYEKCHFMVNQGLILGHIISSKGIEVDKAKIDVIKSLPYPTSVREVRSFLGHAGFYRRFIKDFSRITRPMCILLQKDVEFNFDEKCKEAFDKLKEMLTSAPIMKPPNWDLPFEIMCDASNYAIGAVLGQRVGRNPHVIYYASRTLDSAQANYSTTEKELLAVVFALEKFRQYLLGTKVIVFTDHAALRYLMTKKDAKPRLIRWILLLQEFNLEIRDKSGAQNLVADHLSRIVSNKEPLPLKDKFPDEHLFEVKTAVPWYADIVNYLVTGTTPKELPRSKRDKIKSDSKYYMWDDPYLWKQGSDQIIRRCVSDDEVTSILEFCHSYACGGHFGPTRTARKVLESGLFWPHVHRDAYMFCKACPRCQHTGNLSRRDQMPLTPIHACEIFDVWGIDFMGPFPCSFGFYYILLAVDYVSKWVEAKATRTDSAKDVSDFVKDNIFCRFGVPKVVISDRGTHFVNGMMAALFKKYGVKHRISTAYHPQTNGQAEVSNREIKQILEKTVNPSRKDWSLRLNDALWAYRTAYKSPIGMSPFRLVYGKACHLPVELEHKAFWAVKNINLDIDKAGTHRKLQLQELEEIRNDAYESSYSYKEKTKAFHDKMSSRKTFVLGQKVLLFHSRLKLFPGKLRSRWVGPFVVTNVFGHGAMEIKSEKTGKVFKVNGHRLKPFYEGFKPLDVEVFEIGVPEGGAP</sequence>